<reference evidence="4" key="1">
    <citation type="journal article" date="2020" name="Stud. Mycol.">
        <title>101 Dothideomycetes genomes: a test case for predicting lifestyles and emergence of pathogens.</title>
        <authorList>
            <person name="Haridas S."/>
            <person name="Albert R."/>
            <person name="Binder M."/>
            <person name="Bloem J."/>
            <person name="Labutti K."/>
            <person name="Salamov A."/>
            <person name="Andreopoulos B."/>
            <person name="Baker S."/>
            <person name="Barry K."/>
            <person name="Bills G."/>
            <person name="Bluhm B."/>
            <person name="Cannon C."/>
            <person name="Castanera R."/>
            <person name="Culley D."/>
            <person name="Daum C."/>
            <person name="Ezra D."/>
            <person name="Gonzalez J."/>
            <person name="Henrissat B."/>
            <person name="Kuo A."/>
            <person name="Liang C."/>
            <person name="Lipzen A."/>
            <person name="Lutzoni F."/>
            <person name="Magnuson J."/>
            <person name="Mondo S."/>
            <person name="Nolan M."/>
            <person name="Ohm R."/>
            <person name="Pangilinan J."/>
            <person name="Park H.-J."/>
            <person name="Ramirez L."/>
            <person name="Alfaro M."/>
            <person name="Sun H."/>
            <person name="Tritt A."/>
            <person name="Yoshinaga Y."/>
            <person name="Zwiers L.-H."/>
            <person name="Turgeon B."/>
            <person name="Goodwin S."/>
            <person name="Spatafora J."/>
            <person name="Crous P."/>
            <person name="Grigoriev I."/>
        </authorList>
    </citation>
    <scope>NUCLEOTIDE SEQUENCE</scope>
    <source>
        <strain evidence="4">CBS 279.74</strain>
    </source>
</reference>
<organism evidence="4 5">
    <name type="scientific">Pleomassaria siparia CBS 279.74</name>
    <dbReference type="NCBI Taxonomy" id="1314801"/>
    <lineage>
        <taxon>Eukaryota</taxon>
        <taxon>Fungi</taxon>
        <taxon>Dikarya</taxon>
        <taxon>Ascomycota</taxon>
        <taxon>Pezizomycotina</taxon>
        <taxon>Dothideomycetes</taxon>
        <taxon>Pleosporomycetidae</taxon>
        <taxon>Pleosporales</taxon>
        <taxon>Pleomassariaceae</taxon>
        <taxon>Pleomassaria</taxon>
    </lineage>
</organism>
<dbReference type="PANTHER" id="PTHR21245">
    <property type="entry name" value="HETEROGENEOUS NUCLEAR RIBONUCLEOPROTEIN"/>
    <property type="match status" value="1"/>
</dbReference>
<keyword evidence="1 2" id="KW-0694">RNA-binding</keyword>
<evidence type="ECO:0000313" key="4">
    <source>
        <dbReference type="EMBL" id="KAF2704587.1"/>
    </source>
</evidence>
<dbReference type="CDD" id="cd00590">
    <property type="entry name" value="RRM_SF"/>
    <property type="match status" value="1"/>
</dbReference>
<sequence length="227" mass="25112">RIYVGNMPYMARKEDVEALFNEAGFSIRNIDISIDRFTGCNPSYCFLDLHSVEAAESAMHTLNGKMFLGRPLKIKPSTKKKAPAPKTSTENVNFNRWQGGQNQGGLSFPHGTAGADPRVSPTEFLEPIVQNRRLYVGGLPKPQDQHTSSIEIASLFKNFNVEAVSKVKSPHESVKDKPGNHFYAFVDFSCREEAAAAAKEMNGKFAFGERLRVSLADSVPGKVFERA</sequence>
<feature type="non-terminal residue" evidence="4">
    <location>
        <position position="227"/>
    </location>
</feature>
<dbReference type="InterPro" id="IPR012677">
    <property type="entry name" value="Nucleotide-bd_a/b_plait_sf"/>
</dbReference>
<dbReference type="SUPFAM" id="SSF54928">
    <property type="entry name" value="RNA-binding domain, RBD"/>
    <property type="match status" value="1"/>
</dbReference>
<keyword evidence="5" id="KW-1185">Reference proteome</keyword>
<dbReference type="PROSITE" id="PS50102">
    <property type="entry name" value="RRM"/>
    <property type="match status" value="2"/>
</dbReference>
<protein>
    <recommendedName>
        <fullName evidence="3">RRM domain-containing protein</fullName>
    </recommendedName>
</protein>
<accession>A0A6G1JWP1</accession>
<name>A0A6G1JWP1_9PLEO</name>
<dbReference type="Proteomes" id="UP000799428">
    <property type="component" value="Unassembled WGS sequence"/>
</dbReference>
<evidence type="ECO:0000313" key="5">
    <source>
        <dbReference type="Proteomes" id="UP000799428"/>
    </source>
</evidence>
<evidence type="ECO:0000259" key="3">
    <source>
        <dbReference type="PROSITE" id="PS50102"/>
    </source>
</evidence>
<feature type="domain" description="RRM" evidence="3">
    <location>
        <begin position="132"/>
        <end position="218"/>
    </location>
</feature>
<dbReference type="Gene3D" id="3.30.70.330">
    <property type="match status" value="2"/>
</dbReference>
<dbReference type="InterPro" id="IPR000504">
    <property type="entry name" value="RRM_dom"/>
</dbReference>
<dbReference type="InterPro" id="IPR035979">
    <property type="entry name" value="RBD_domain_sf"/>
</dbReference>
<dbReference type="EMBL" id="MU005782">
    <property type="protein sequence ID" value="KAF2704587.1"/>
    <property type="molecule type" value="Genomic_DNA"/>
</dbReference>
<dbReference type="GO" id="GO:0003723">
    <property type="term" value="F:RNA binding"/>
    <property type="evidence" value="ECO:0007669"/>
    <property type="project" value="UniProtKB-UniRule"/>
</dbReference>
<feature type="domain" description="RRM" evidence="3">
    <location>
        <begin position="1"/>
        <end position="79"/>
    </location>
</feature>
<evidence type="ECO:0000256" key="2">
    <source>
        <dbReference type="PROSITE-ProRule" id="PRU00176"/>
    </source>
</evidence>
<feature type="non-terminal residue" evidence="4">
    <location>
        <position position="1"/>
    </location>
</feature>
<evidence type="ECO:0000256" key="1">
    <source>
        <dbReference type="ARBA" id="ARBA00022884"/>
    </source>
</evidence>
<dbReference type="AlphaFoldDB" id="A0A6G1JWP1"/>
<dbReference type="Pfam" id="PF00076">
    <property type="entry name" value="RRM_1"/>
    <property type="match status" value="2"/>
</dbReference>
<proteinExistence type="predicted"/>
<dbReference type="SMART" id="SM00360">
    <property type="entry name" value="RRM"/>
    <property type="match status" value="2"/>
</dbReference>
<gene>
    <name evidence="4" type="ORF">K504DRAFT_363465</name>
</gene>
<dbReference type="OrthoDB" id="272703at2759"/>